<dbReference type="EMBL" id="SKBN01000290">
    <property type="protein sequence ID" value="TGJ79411.1"/>
    <property type="molecule type" value="Genomic_DNA"/>
</dbReference>
<dbReference type="Proteomes" id="UP000297716">
    <property type="component" value="Unassembled WGS sequence"/>
</dbReference>
<reference evidence="4 5" key="1">
    <citation type="submission" date="2019-03" db="EMBL/GenBank/DDBJ databases">
        <title>Draft genome sequence of Xylaria hypoxylon DSM 108379, a ubiquitous saprotrophic-parasitic fungi on hardwood.</title>
        <authorList>
            <person name="Buettner E."/>
            <person name="Leonhardt S."/>
            <person name="Gebauer A.M."/>
            <person name="Liers C."/>
            <person name="Hofrichter M."/>
            <person name="Kellner H."/>
        </authorList>
    </citation>
    <scope>NUCLEOTIDE SEQUENCE [LARGE SCALE GENOMIC DNA]</scope>
    <source>
        <strain evidence="4 5">DSM 108379</strain>
    </source>
</reference>
<dbReference type="Pfam" id="PF03061">
    <property type="entry name" value="4HBT"/>
    <property type="match status" value="1"/>
</dbReference>
<dbReference type="OrthoDB" id="2831072at2759"/>
<dbReference type="InterPro" id="IPR039298">
    <property type="entry name" value="ACOT13"/>
</dbReference>
<organism evidence="4 5">
    <name type="scientific">Xylaria hypoxylon</name>
    <dbReference type="NCBI Taxonomy" id="37992"/>
    <lineage>
        <taxon>Eukaryota</taxon>
        <taxon>Fungi</taxon>
        <taxon>Dikarya</taxon>
        <taxon>Ascomycota</taxon>
        <taxon>Pezizomycotina</taxon>
        <taxon>Sordariomycetes</taxon>
        <taxon>Xylariomycetidae</taxon>
        <taxon>Xylariales</taxon>
        <taxon>Xylariaceae</taxon>
        <taxon>Xylaria</taxon>
    </lineage>
</organism>
<dbReference type="GO" id="GO:0047617">
    <property type="term" value="F:fatty acyl-CoA hydrolase activity"/>
    <property type="evidence" value="ECO:0007669"/>
    <property type="project" value="InterPro"/>
</dbReference>
<dbReference type="PANTHER" id="PTHR21660:SF1">
    <property type="entry name" value="ACYL-COENZYME A THIOESTERASE 13"/>
    <property type="match status" value="1"/>
</dbReference>
<evidence type="ECO:0000259" key="3">
    <source>
        <dbReference type="Pfam" id="PF03061"/>
    </source>
</evidence>
<evidence type="ECO:0000313" key="5">
    <source>
        <dbReference type="Proteomes" id="UP000297716"/>
    </source>
</evidence>
<evidence type="ECO:0000313" key="4">
    <source>
        <dbReference type="EMBL" id="TGJ79411.1"/>
    </source>
</evidence>
<comment type="similarity">
    <text evidence="1">Belongs to the thioesterase PaaI family.</text>
</comment>
<dbReference type="InterPro" id="IPR003736">
    <property type="entry name" value="PAAI_dom"/>
</dbReference>
<feature type="domain" description="Thioesterase" evidence="3">
    <location>
        <begin position="90"/>
        <end position="163"/>
    </location>
</feature>
<evidence type="ECO:0000256" key="1">
    <source>
        <dbReference type="ARBA" id="ARBA00008324"/>
    </source>
</evidence>
<sequence length="191" mass="20873">MVDGPKYPAGTLQTEDGVQKLKEYFKWFVETHKDSQNPGHIAGHALTLKSKVWSTSIFQNLSLVSHSASPPHPRATFRLTVQPIHDNGTGNLHGGCTATIFDICTTFPQYMTSRPGFWQHGGVSRTLNVTYLRPVPIGTTVDVECEVVHVGRRLSSLRGVMRTATTDGTKGPILAVCDHGKVNTDPPAQKL</sequence>
<dbReference type="InterPro" id="IPR006683">
    <property type="entry name" value="Thioestr_dom"/>
</dbReference>
<keyword evidence="2" id="KW-0378">Hydrolase</keyword>
<dbReference type="CDD" id="cd03443">
    <property type="entry name" value="PaaI_thioesterase"/>
    <property type="match status" value="1"/>
</dbReference>
<proteinExistence type="inferred from homology"/>
<accession>A0A4Z0YJ97</accession>
<evidence type="ECO:0000256" key="2">
    <source>
        <dbReference type="ARBA" id="ARBA00022801"/>
    </source>
</evidence>
<name>A0A4Z0YJ97_9PEZI</name>
<protein>
    <recommendedName>
        <fullName evidence="3">Thioesterase domain-containing protein</fullName>
    </recommendedName>
</protein>
<keyword evidence="5" id="KW-1185">Reference proteome</keyword>
<dbReference type="SUPFAM" id="SSF54637">
    <property type="entry name" value="Thioesterase/thiol ester dehydrase-isomerase"/>
    <property type="match status" value="1"/>
</dbReference>
<dbReference type="PANTHER" id="PTHR21660">
    <property type="entry name" value="THIOESTERASE SUPERFAMILY MEMBER-RELATED"/>
    <property type="match status" value="1"/>
</dbReference>
<dbReference type="NCBIfam" id="TIGR00369">
    <property type="entry name" value="unchar_dom_1"/>
    <property type="match status" value="1"/>
</dbReference>
<gene>
    <name evidence="4" type="ORF">E0Z10_g9356</name>
</gene>
<dbReference type="STRING" id="37992.A0A4Z0YJ97"/>
<dbReference type="AlphaFoldDB" id="A0A4Z0YJ97"/>
<comment type="caution">
    <text evidence="4">The sequence shown here is derived from an EMBL/GenBank/DDBJ whole genome shotgun (WGS) entry which is preliminary data.</text>
</comment>
<dbReference type="InterPro" id="IPR029069">
    <property type="entry name" value="HotDog_dom_sf"/>
</dbReference>
<dbReference type="Gene3D" id="3.10.129.10">
    <property type="entry name" value="Hotdog Thioesterase"/>
    <property type="match status" value="1"/>
</dbReference>